<dbReference type="HOGENOM" id="CLU_487531_0_0_1"/>
<dbReference type="VEuPathDB" id="FungiDB:TSTA_024810"/>
<keyword evidence="2" id="KW-0472">Membrane</keyword>
<gene>
    <name evidence="3" type="ORF">TSTA_024810</name>
</gene>
<dbReference type="InParanoid" id="B8M4G4"/>
<accession>B8M4G4</accession>
<dbReference type="Proteomes" id="UP000001745">
    <property type="component" value="Unassembled WGS sequence"/>
</dbReference>
<proteinExistence type="predicted"/>
<dbReference type="AlphaFoldDB" id="B8M4G4"/>
<organism evidence="3 4">
    <name type="scientific">Talaromyces stipitatus (strain ATCC 10500 / CBS 375.48 / QM 6759 / NRRL 1006)</name>
    <name type="common">Penicillium stipitatum</name>
    <dbReference type="NCBI Taxonomy" id="441959"/>
    <lineage>
        <taxon>Eukaryota</taxon>
        <taxon>Fungi</taxon>
        <taxon>Dikarya</taxon>
        <taxon>Ascomycota</taxon>
        <taxon>Pezizomycotina</taxon>
        <taxon>Eurotiomycetes</taxon>
        <taxon>Eurotiomycetidae</taxon>
        <taxon>Eurotiales</taxon>
        <taxon>Trichocomaceae</taxon>
        <taxon>Talaromyces</taxon>
        <taxon>Talaromyces sect. Talaromyces</taxon>
    </lineage>
</organism>
<dbReference type="PhylomeDB" id="B8M4G4"/>
<dbReference type="eggNOG" id="ENOG502RPK2">
    <property type="taxonomic scope" value="Eukaryota"/>
</dbReference>
<evidence type="ECO:0000313" key="3">
    <source>
        <dbReference type="EMBL" id="EED19159.1"/>
    </source>
</evidence>
<dbReference type="GeneID" id="8106698"/>
<protein>
    <submittedName>
        <fullName evidence="3">Uncharacterized protein</fullName>
    </submittedName>
</protein>
<dbReference type="RefSeq" id="XP_002479593.1">
    <property type="nucleotide sequence ID" value="XM_002479548.1"/>
</dbReference>
<sequence>MAPLRLPKSRPRSPSPSLSVQTVAVVVLRQLRRLQILAYILMGASAAFSAAFLIWKLGSLFQQFTLGRILEERKPVETRYVKTWYGWIPQDRYNARRRKWKNLYSIFWNWLSWDDSDDYSKIWWDSHSGGDQMRSKRKIGSSRRRSIQASLRKRKLNHTVADAVATERDIPDPSSPPNTYILPHRPSLAYLTFPFHLKRLSPATTVDKNGSFLAPVGDGALQGRIPQPEKASPEYPVLMGRVSTHAMTRKTQQLRYLRNWATRLEMGSLQSVLPHQSGILGRPGSPMTPDTSSGSGLGPDSGGISPSDTRQIRQEQIEPFSKALANRRCEVLDVELRFMDTLDRHLEWLLNECQPGQRGFKFPILPKNWINNQKWLVYVNPCGASVEYMRRYAQCDFGTADYKESNRRRSSAPVSRRRVRADSIESWRAAINKVRLNHDIAELRSVEVFLSSAEDVFESVIDPADWMLRRPPQGFEMPNRQRKAYYYGGMGRWAKLEEWQMGGDTSDESANTWKNRMDVTARLEESRKEFRHNHAEITNGFWQKSSLA</sequence>
<evidence type="ECO:0000256" key="1">
    <source>
        <dbReference type="SAM" id="MobiDB-lite"/>
    </source>
</evidence>
<dbReference type="OrthoDB" id="5346728at2759"/>
<name>B8M4G4_TALSN</name>
<evidence type="ECO:0000256" key="2">
    <source>
        <dbReference type="SAM" id="Phobius"/>
    </source>
</evidence>
<keyword evidence="2" id="KW-1133">Transmembrane helix</keyword>
<dbReference type="STRING" id="441959.B8M4G4"/>
<keyword evidence="2" id="KW-0812">Transmembrane</keyword>
<reference evidence="4" key="1">
    <citation type="journal article" date="2015" name="Genome Announc.">
        <title>Genome sequence of the AIDS-associated pathogen Penicillium marneffei (ATCC18224) and its near taxonomic relative Talaromyces stipitatus (ATCC10500).</title>
        <authorList>
            <person name="Nierman W.C."/>
            <person name="Fedorova-Abrams N.D."/>
            <person name="Andrianopoulos A."/>
        </authorList>
    </citation>
    <scope>NUCLEOTIDE SEQUENCE [LARGE SCALE GENOMIC DNA]</scope>
    <source>
        <strain evidence="4">ATCC 10500 / CBS 375.48 / QM 6759 / NRRL 1006</strain>
    </source>
</reference>
<feature type="transmembrane region" description="Helical" evidence="2">
    <location>
        <begin position="36"/>
        <end position="55"/>
    </location>
</feature>
<keyword evidence="4" id="KW-1185">Reference proteome</keyword>
<feature type="region of interest" description="Disordered" evidence="1">
    <location>
        <begin position="275"/>
        <end position="310"/>
    </location>
</feature>
<dbReference type="EMBL" id="EQ962654">
    <property type="protein sequence ID" value="EED19159.1"/>
    <property type="molecule type" value="Genomic_DNA"/>
</dbReference>
<evidence type="ECO:0000313" key="4">
    <source>
        <dbReference type="Proteomes" id="UP000001745"/>
    </source>
</evidence>